<dbReference type="Proteomes" id="UP000307943">
    <property type="component" value="Unassembled WGS sequence"/>
</dbReference>
<gene>
    <name evidence="2" type="ORF">FE784_35125</name>
</gene>
<evidence type="ECO:0000313" key="2">
    <source>
        <dbReference type="EMBL" id="TNJ60840.1"/>
    </source>
</evidence>
<dbReference type="InterPro" id="IPR010001">
    <property type="entry name" value="BofA"/>
</dbReference>
<evidence type="ECO:0000313" key="3">
    <source>
        <dbReference type="Proteomes" id="UP000307943"/>
    </source>
</evidence>
<name>A0A5C4SY99_9BACL</name>
<evidence type="ECO:0000256" key="1">
    <source>
        <dbReference type="SAM" id="Phobius"/>
    </source>
</evidence>
<sequence length="101" mass="11464">MRCISAWAERRVADMHYVWLGVLVVSSLFLLITLVRHKWSWQWLGYAVLHVVVAAFLLYFVNLAGSYYDFKIPLNIPTVSTVLILGAPGLLMLVGLKVVLF</sequence>
<feature type="transmembrane region" description="Helical" evidence="1">
    <location>
        <begin position="81"/>
        <end position="100"/>
    </location>
</feature>
<keyword evidence="1" id="KW-0812">Transmembrane</keyword>
<feature type="transmembrane region" description="Helical" evidence="1">
    <location>
        <begin position="43"/>
        <end position="61"/>
    </location>
</feature>
<organism evidence="2 3">
    <name type="scientific">Paenibacillus hemerocallicola</name>
    <dbReference type="NCBI Taxonomy" id="1172614"/>
    <lineage>
        <taxon>Bacteria</taxon>
        <taxon>Bacillati</taxon>
        <taxon>Bacillota</taxon>
        <taxon>Bacilli</taxon>
        <taxon>Bacillales</taxon>
        <taxon>Paenibacillaceae</taxon>
        <taxon>Paenibacillus</taxon>
    </lineage>
</organism>
<accession>A0A5C4SY99</accession>
<dbReference type="Pfam" id="PF07441">
    <property type="entry name" value="BofA"/>
    <property type="match status" value="1"/>
</dbReference>
<dbReference type="EMBL" id="VDCQ01000079">
    <property type="protein sequence ID" value="TNJ60840.1"/>
    <property type="molecule type" value="Genomic_DNA"/>
</dbReference>
<dbReference type="AlphaFoldDB" id="A0A5C4SY99"/>
<reference evidence="2 3" key="1">
    <citation type="submission" date="2019-05" db="EMBL/GenBank/DDBJ databases">
        <title>We sequenced the genome of Paenibacillus hemerocallicola KCTC 33185 for further insight into its adaptation and study the phylogeny of Paenibacillus.</title>
        <authorList>
            <person name="Narsing Rao M.P."/>
        </authorList>
    </citation>
    <scope>NUCLEOTIDE SEQUENCE [LARGE SCALE GENOMIC DNA]</scope>
    <source>
        <strain evidence="2 3">KCTC 33185</strain>
    </source>
</reference>
<protein>
    <submittedName>
        <fullName evidence="2">Pro-sigmaK processing inhibitor BofA</fullName>
    </submittedName>
</protein>
<keyword evidence="1" id="KW-0472">Membrane</keyword>
<keyword evidence="3" id="KW-1185">Reference proteome</keyword>
<keyword evidence="1" id="KW-1133">Transmembrane helix</keyword>
<proteinExistence type="predicted"/>
<feature type="transmembrane region" description="Helical" evidence="1">
    <location>
        <begin position="17"/>
        <end position="36"/>
    </location>
</feature>
<comment type="caution">
    <text evidence="2">The sequence shown here is derived from an EMBL/GenBank/DDBJ whole genome shotgun (WGS) entry which is preliminary data.</text>
</comment>